<dbReference type="EMBL" id="GL192794">
    <property type="protein sequence ID" value="EFB29852.1"/>
    <property type="molecule type" value="Genomic_DNA"/>
</dbReference>
<keyword evidence="2" id="KW-0812">Transmembrane</keyword>
<feature type="chain" id="PRO_5003032199" description="Family with sequence similarity 187 member B" evidence="7">
    <location>
        <begin position="17"/>
        <end position="361"/>
    </location>
</feature>
<evidence type="ECO:0000256" key="7">
    <source>
        <dbReference type="SAM" id="SignalP"/>
    </source>
</evidence>
<evidence type="ECO:0000256" key="6">
    <source>
        <dbReference type="ARBA" id="ARBA00023180"/>
    </source>
</evidence>
<feature type="non-terminal residue" evidence="8">
    <location>
        <position position="1"/>
    </location>
</feature>
<evidence type="ECO:0008006" key="9">
    <source>
        <dbReference type="Google" id="ProtNLM"/>
    </source>
</evidence>
<protein>
    <recommendedName>
        <fullName evidence="9">Family with sequence similarity 187 member B</fullName>
    </recommendedName>
</protein>
<dbReference type="PANTHER" id="PTHR32178">
    <property type="entry name" value="FAM187"/>
    <property type="match status" value="1"/>
</dbReference>
<evidence type="ECO:0000313" key="8">
    <source>
        <dbReference type="EMBL" id="EFB29852.1"/>
    </source>
</evidence>
<dbReference type="AlphaFoldDB" id="D2HFQ4"/>
<dbReference type="InParanoid" id="D2HFQ4"/>
<proteinExistence type="predicted"/>
<dbReference type="PANTHER" id="PTHR32178:SF8">
    <property type="entry name" value="PROTEIN FAM187B"/>
    <property type="match status" value="1"/>
</dbReference>
<keyword evidence="6" id="KW-0325">Glycoprotein</keyword>
<accession>D2HFQ4</accession>
<dbReference type="GO" id="GO:0016020">
    <property type="term" value="C:membrane"/>
    <property type="evidence" value="ECO:0007669"/>
    <property type="project" value="UniProtKB-SubCell"/>
</dbReference>
<feature type="signal peptide" evidence="7">
    <location>
        <begin position="1"/>
        <end position="16"/>
    </location>
</feature>
<keyword evidence="4" id="KW-1133">Transmembrane helix</keyword>
<reference evidence="8" key="1">
    <citation type="journal article" date="2010" name="Nature">
        <title>The sequence and de novo assembly of the giant panda genome.</title>
        <authorList>
            <person name="Li R."/>
            <person name="Fan W."/>
            <person name="Tian G."/>
            <person name="Zhu H."/>
            <person name="He L."/>
            <person name="Cai J."/>
            <person name="Huang Q."/>
            <person name="Cai Q."/>
            <person name="Li B."/>
            <person name="Bai Y."/>
            <person name="Zhang Z."/>
            <person name="Zhang Y."/>
            <person name="Wang W."/>
            <person name="Li J."/>
            <person name="Wei F."/>
            <person name="Li H."/>
            <person name="Jian M."/>
            <person name="Li J."/>
            <person name="Zhang Z."/>
            <person name="Nielsen R."/>
            <person name="Li D."/>
            <person name="Gu W."/>
            <person name="Yang Z."/>
            <person name="Xuan Z."/>
            <person name="Ryder O.A."/>
            <person name="Leung F.C."/>
            <person name="Zhou Y."/>
            <person name="Cao J."/>
            <person name="Sun X."/>
            <person name="Fu Y."/>
            <person name="Fang X."/>
            <person name="Guo X."/>
            <person name="Wang B."/>
            <person name="Hou R."/>
            <person name="Shen F."/>
            <person name="Mu B."/>
            <person name="Ni P."/>
            <person name="Lin R."/>
            <person name="Qian W."/>
            <person name="Wang G."/>
            <person name="Yu C."/>
            <person name="Nie W."/>
            <person name="Wang J."/>
            <person name="Wu Z."/>
            <person name="Liang H."/>
            <person name="Min J."/>
            <person name="Wu Q."/>
            <person name="Cheng S."/>
            <person name="Ruan J."/>
            <person name="Wang M."/>
            <person name="Shi Z."/>
            <person name="Wen M."/>
            <person name="Liu B."/>
            <person name="Ren X."/>
            <person name="Zheng H."/>
            <person name="Dong D."/>
            <person name="Cook K."/>
            <person name="Shan G."/>
            <person name="Zhang H."/>
            <person name="Kosiol C."/>
            <person name="Xie X."/>
            <person name="Lu Z."/>
            <person name="Zheng H."/>
            <person name="Li Y."/>
            <person name="Steiner C.C."/>
            <person name="Lam T.T."/>
            <person name="Lin S."/>
            <person name="Zhang Q."/>
            <person name="Li G."/>
            <person name="Tian J."/>
            <person name="Gong T."/>
            <person name="Liu H."/>
            <person name="Zhang D."/>
            <person name="Fang L."/>
            <person name="Ye C."/>
            <person name="Zhang J."/>
            <person name="Hu W."/>
            <person name="Xu A."/>
            <person name="Ren Y."/>
            <person name="Zhang G."/>
            <person name="Bruford M.W."/>
            <person name="Li Q."/>
            <person name="Ma L."/>
            <person name="Guo Y."/>
            <person name="An N."/>
            <person name="Hu Y."/>
            <person name="Zheng Y."/>
            <person name="Shi Y."/>
            <person name="Li Z."/>
            <person name="Liu Q."/>
            <person name="Chen Y."/>
            <person name="Zhao J."/>
            <person name="Qu N."/>
            <person name="Zhao S."/>
            <person name="Tian F."/>
            <person name="Wang X."/>
            <person name="Wang H."/>
            <person name="Xu L."/>
            <person name="Liu X."/>
            <person name="Vinar T."/>
            <person name="Wang Y."/>
            <person name="Lam T.W."/>
            <person name="Yiu S.M."/>
            <person name="Liu S."/>
            <person name="Zhang H."/>
            <person name="Li D."/>
            <person name="Huang Y."/>
            <person name="Wang X."/>
            <person name="Yang G."/>
            <person name="Jiang Z."/>
            <person name="Wang J."/>
            <person name="Qin N."/>
            <person name="Li L."/>
            <person name="Li J."/>
            <person name="Bolund L."/>
            <person name="Kristiansen K."/>
            <person name="Wong G.K."/>
            <person name="Olson M."/>
            <person name="Zhang X."/>
            <person name="Li S."/>
            <person name="Yang H."/>
            <person name="Wang J."/>
            <person name="Wang J."/>
        </authorList>
    </citation>
    <scope>NUCLEOTIDE SEQUENCE [LARGE SCALE GENOMIC DNA]</scope>
</reference>
<evidence type="ECO:0000256" key="2">
    <source>
        <dbReference type="ARBA" id="ARBA00022692"/>
    </source>
</evidence>
<organism evidence="8">
    <name type="scientific">Ailuropoda melanoleuca</name>
    <name type="common">Giant panda</name>
    <dbReference type="NCBI Taxonomy" id="9646"/>
    <lineage>
        <taxon>Eukaryota</taxon>
        <taxon>Metazoa</taxon>
        <taxon>Chordata</taxon>
        <taxon>Craniata</taxon>
        <taxon>Vertebrata</taxon>
        <taxon>Euteleostomi</taxon>
        <taxon>Mammalia</taxon>
        <taxon>Eutheria</taxon>
        <taxon>Laurasiatheria</taxon>
        <taxon>Carnivora</taxon>
        <taxon>Caniformia</taxon>
        <taxon>Ursidae</taxon>
        <taxon>Ailuropoda</taxon>
    </lineage>
</organism>
<keyword evidence="5" id="KW-0472">Membrane</keyword>
<sequence length="361" mass="41167">LWLLLSLAAPLLGLYASFNCPNEKQCQKALLSDNDIFLPCNTSGAQWYFFLQDKTSWSKEVSSVPNIEIISESGILIRNPLPSQTGFYRCRDKNGIQVVQYEIDFQDVSTLHITHKGLGQKPLRNETLSLGGEELVFTRWEPWQDCNRCGEPGERKRLGYCYIVEPLQEPVPCWLYLGDMKLLSSRMRPEMQVEACQVPCQTSTLDVITFDNFEISEDSGSVWLTCPQGSIYRPILWEANDIPLTWQGQLSNQDYNTILEPTNGGRRLRVFEPAIYRCFVKQKLVARFNPKPVPDLPEILSQDAPRPQQESREAWKGKARSVLKALKLVLLVGIVLGLLGLLHKLFHPSHHKRSDQVLLVK</sequence>
<feature type="non-terminal residue" evidence="8">
    <location>
        <position position="361"/>
    </location>
</feature>
<evidence type="ECO:0000256" key="5">
    <source>
        <dbReference type="ARBA" id="ARBA00023136"/>
    </source>
</evidence>
<comment type="subcellular location">
    <subcellularLocation>
        <location evidence="1">Membrane</location>
        <topology evidence="1">Single-pass type I membrane protein</topology>
    </subcellularLocation>
</comment>
<name>D2HFQ4_AILME</name>
<dbReference type="InterPro" id="IPR039311">
    <property type="entry name" value="FAM187A/B"/>
</dbReference>
<evidence type="ECO:0000256" key="4">
    <source>
        <dbReference type="ARBA" id="ARBA00022989"/>
    </source>
</evidence>
<gene>
    <name evidence="8" type="ORF">PANDA_009745</name>
</gene>
<evidence type="ECO:0000256" key="3">
    <source>
        <dbReference type="ARBA" id="ARBA00022729"/>
    </source>
</evidence>
<evidence type="ECO:0000256" key="1">
    <source>
        <dbReference type="ARBA" id="ARBA00004479"/>
    </source>
</evidence>
<dbReference type="HOGENOM" id="CLU_054403_0_0_1"/>
<keyword evidence="3 7" id="KW-0732">Signal</keyword>